<dbReference type="InterPro" id="IPR036390">
    <property type="entry name" value="WH_DNA-bd_sf"/>
</dbReference>
<dbReference type="SUPFAM" id="SSF63520">
    <property type="entry name" value="PTS-regulatory domain, PRD"/>
    <property type="match status" value="3"/>
</dbReference>
<keyword evidence="3" id="KW-0805">Transcription regulation</keyword>
<dbReference type="Proteomes" id="UP000440004">
    <property type="component" value="Unassembled WGS sequence"/>
</dbReference>
<feature type="domain" description="PTS EIIB type-2" evidence="5">
    <location>
        <begin position="426"/>
        <end position="517"/>
    </location>
</feature>
<dbReference type="Gene3D" id="1.10.10.10">
    <property type="entry name" value="Winged helix-like DNA-binding domain superfamily/Winged helix DNA-binding domain"/>
    <property type="match status" value="2"/>
</dbReference>
<dbReference type="InterPro" id="IPR011608">
    <property type="entry name" value="PRD"/>
</dbReference>
<keyword evidence="4" id="KW-0804">Transcription</keyword>
<sequence>MIELTQRQKQILNDLLYLNTPITAKDISLKFGVSVRTIRYDMDHIESWVEEKGHKLLKSKGKGVWIEKKSRKMVCLSSQIKSNEDWDDFVLNKEERIDLIQLFLLRSSGYITAQTLADHLRISRTTIMKDLKVVKEEIDKYGISLASKQKNGYVIEGNESDIREYLVNMLLKYMNRKSLFQNLTHNQRKSEKEENIFDFLNEEVSTLINVDDIKKAIKSGKYVYDFWIPDASYESLIVHIAVNINRLIKGQNISLAKDKVEAVRTYEEYSIAEKISETLESLYSVTLPEEEIANITIHLLSADLKLRELAEDDFDHKLYTMWEIVNQMVGAIEDSLNINSLKIQKLKEDIYKHLKLNYKKYNLGINNENPLLEQIKTKFVDSFLLANRMAEVYKKATGVNMSESEIGYIALHVEAQKDIYMKNRRRRALIVCTTGAGSAKILANRLRNSFPELDIVDITSVFELEDRVDGLKDIDLVISTVNLSLKDTPVIKISPLADKEDFGLLKEFLIESKSLKSLEQMETGQYILNSLMGILGKFVSVMDLATIRTELGFAIDFFHTSARVSEQNRMANQVFSQKLSYVFIHIHEMLKEIENTLDVRLSEEDRWGLLIHITMALPRWESREYNVESEIHTYEINYRELYGIVKKHMNIIKEKYGLDVPKEEIVYIIRYLI</sequence>
<dbReference type="InterPro" id="IPR036388">
    <property type="entry name" value="WH-like_DNA-bd_sf"/>
</dbReference>
<dbReference type="Gene3D" id="1.10.1790.10">
    <property type="entry name" value="PRD domain"/>
    <property type="match status" value="3"/>
</dbReference>
<dbReference type="GO" id="GO:0006355">
    <property type="term" value="P:regulation of DNA-templated transcription"/>
    <property type="evidence" value="ECO:0007669"/>
    <property type="project" value="InterPro"/>
</dbReference>
<dbReference type="Pfam" id="PF08279">
    <property type="entry name" value="HTH_11"/>
    <property type="match status" value="2"/>
</dbReference>
<dbReference type="CDD" id="cd05568">
    <property type="entry name" value="PTS_IIB_bgl_like"/>
    <property type="match status" value="1"/>
</dbReference>
<feature type="domain" description="PRD" evidence="6">
    <location>
        <begin position="577"/>
        <end position="673"/>
    </location>
</feature>
<dbReference type="InterPro" id="IPR036095">
    <property type="entry name" value="PTS_EIIB-like_sf"/>
</dbReference>
<dbReference type="EMBL" id="WHNX01000009">
    <property type="protein sequence ID" value="MPW25577.1"/>
    <property type="molecule type" value="Genomic_DNA"/>
</dbReference>
<evidence type="ECO:0000256" key="4">
    <source>
        <dbReference type="ARBA" id="ARBA00023163"/>
    </source>
</evidence>
<comment type="caution">
    <text evidence="7">The sequence shown here is derived from an EMBL/GenBank/DDBJ whole genome shotgun (WGS) entry which is preliminary data.</text>
</comment>
<proteinExistence type="predicted"/>
<dbReference type="SUPFAM" id="SSF52794">
    <property type="entry name" value="PTS system IIB component-like"/>
    <property type="match status" value="1"/>
</dbReference>
<dbReference type="AlphaFoldDB" id="A0A6A7K8Q8"/>
<dbReference type="PROSITE" id="PS51372">
    <property type="entry name" value="PRD_2"/>
    <property type="match status" value="3"/>
</dbReference>
<name>A0A6A7K8Q8_9FIRM</name>
<keyword evidence="1" id="KW-0808">Transferase</keyword>
<feature type="domain" description="PRD" evidence="6">
    <location>
        <begin position="204"/>
        <end position="309"/>
    </location>
</feature>
<dbReference type="Pfam" id="PF00874">
    <property type="entry name" value="PRD"/>
    <property type="match status" value="3"/>
</dbReference>
<evidence type="ECO:0000313" key="8">
    <source>
        <dbReference type="Proteomes" id="UP000440004"/>
    </source>
</evidence>
<gene>
    <name evidence="7" type="ORF">GC105_07220</name>
</gene>
<evidence type="ECO:0000256" key="2">
    <source>
        <dbReference type="ARBA" id="ARBA00022737"/>
    </source>
</evidence>
<organism evidence="7 8">
    <name type="scientific">Alkalibaculum sporogenes</name>
    <dbReference type="NCBI Taxonomy" id="2655001"/>
    <lineage>
        <taxon>Bacteria</taxon>
        <taxon>Bacillati</taxon>
        <taxon>Bacillota</taxon>
        <taxon>Clostridia</taxon>
        <taxon>Eubacteriales</taxon>
        <taxon>Eubacteriaceae</taxon>
        <taxon>Alkalibaculum</taxon>
    </lineage>
</organism>
<dbReference type="SUPFAM" id="SSF46785">
    <property type="entry name" value="Winged helix' DNA-binding domain"/>
    <property type="match status" value="2"/>
</dbReference>
<dbReference type="GO" id="GO:0009401">
    <property type="term" value="P:phosphoenolpyruvate-dependent sugar phosphotransferase system"/>
    <property type="evidence" value="ECO:0007669"/>
    <property type="project" value="InterPro"/>
</dbReference>
<dbReference type="PANTHER" id="PTHR30185:SF18">
    <property type="entry name" value="TRANSCRIPTIONAL REGULATOR MTLR"/>
    <property type="match status" value="1"/>
</dbReference>
<evidence type="ECO:0000259" key="5">
    <source>
        <dbReference type="PROSITE" id="PS51099"/>
    </source>
</evidence>
<evidence type="ECO:0000256" key="1">
    <source>
        <dbReference type="ARBA" id="ARBA00022679"/>
    </source>
</evidence>
<feature type="domain" description="PRD" evidence="6">
    <location>
        <begin position="316"/>
        <end position="423"/>
    </location>
</feature>
<dbReference type="InterPro" id="IPR013196">
    <property type="entry name" value="HTH_11"/>
</dbReference>
<dbReference type="InterPro" id="IPR013011">
    <property type="entry name" value="PTS_EIIB_2"/>
</dbReference>
<protein>
    <submittedName>
        <fullName evidence="7">PRD domain-containing protein</fullName>
    </submittedName>
</protein>
<dbReference type="GO" id="GO:0008982">
    <property type="term" value="F:protein-N(PI)-phosphohistidine-sugar phosphotransferase activity"/>
    <property type="evidence" value="ECO:0007669"/>
    <property type="project" value="InterPro"/>
</dbReference>
<evidence type="ECO:0000256" key="3">
    <source>
        <dbReference type="ARBA" id="ARBA00023015"/>
    </source>
</evidence>
<dbReference type="InterPro" id="IPR036634">
    <property type="entry name" value="PRD_sf"/>
</dbReference>
<keyword evidence="2" id="KW-0677">Repeat</keyword>
<dbReference type="PROSITE" id="PS51099">
    <property type="entry name" value="PTS_EIIB_TYPE_2"/>
    <property type="match status" value="1"/>
</dbReference>
<keyword evidence="8" id="KW-1185">Reference proteome</keyword>
<accession>A0A6A7K8Q8</accession>
<dbReference type="InterPro" id="IPR050661">
    <property type="entry name" value="BglG_antiterminators"/>
</dbReference>
<dbReference type="Gene3D" id="3.40.50.2300">
    <property type="match status" value="1"/>
</dbReference>
<reference evidence="7 8" key="1">
    <citation type="submission" date="2019-10" db="EMBL/GenBank/DDBJ databases">
        <title>Alkalibaculum tamaniensis sp.nov., a new alkaliphilic acetogen, isolated on methoxylated aromatics from a mud volcano.</title>
        <authorList>
            <person name="Khomyakova M.A."/>
            <person name="Merkel A.Y."/>
            <person name="Bonch-Osmolovskaya E.A."/>
            <person name="Slobodkin A.I."/>
        </authorList>
    </citation>
    <scope>NUCLEOTIDE SEQUENCE [LARGE SCALE GENOMIC DNA]</scope>
    <source>
        <strain evidence="7 8">M08DMB</strain>
    </source>
</reference>
<evidence type="ECO:0000259" key="6">
    <source>
        <dbReference type="PROSITE" id="PS51372"/>
    </source>
</evidence>
<dbReference type="RefSeq" id="WP_152803180.1">
    <property type="nucleotide sequence ID" value="NZ_WHNX01000009.1"/>
</dbReference>
<dbReference type="PANTHER" id="PTHR30185">
    <property type="entry name" value="CRYPTIC BETA-GLUCOSIDE BGL OPERON ANTITERMINATOR"/>
    <property type="match status" value="1"/>
</dbReference>
<evidence type="ECO:0000313" key="7">
    <source>
        <dbReference type="EMBL" id="MPW25577.1"/>
    </source>
</evidence>